<feature type="domain" description="Reverse transcriptase" evidence="2">
    <location>
        <begin position="294"/>
        <end position="415"/>
    </location>
</feature>
<evidence type="ECO:0000313" key="3">
    <source>
        <dbReference type="EMBL" id="MBW0522164.1"/>
    </source>
</evidence>
<dbReference type="OrthoDB" id="412006at2759"/>
<dbReference type="Pfam" id="PF00078">
    <property type="entry name" value="RVT_1"/>
    <property type="match status" value="1"/>
</dbReference>
<organism evidence="3 4">
    <name type="scientific">Austropuccinia psidii MF-1</name>
    <dbReference type="NCBI Taxonomy" id="1389203"/>
    <lineage>
        <taxon>Eukaryota</taxon>
        <taxon>Fungi</taxon>
        <taxon>Dikarya</taxon>
        <taxon>Basidiomycota</taxon>
        <taxon>Pucciniomycotina</taxon>
        <taxon>Pucciniomycetes</taxon>
        <taxon>Pucciniales</taxon>
        <taxon>Sphaerophragmiaceae</taxon>
        <taxon>Austropuccinia</taxon>
    </lineage>
</organism>
<dbReference type="PANTHER" id="PTHR33481:SF1">
    <property type="entry name" value="ENDONUCLEASE_EXONUCLEASE_PHOSPHATASE DOMAIN-CONTAINING PROTEIN-RELATED"/>
    <property type="match status" value="1"/>
</dbReference>
<evidence type="ECO:0000259" key="2">
    <source>
        <dbReference type="Pfam" id="PF00078"/>
    </source>
</evidence>
<accession>A0A9Q3EJ31</accession>
<dbReference type="EMBL" id="AVOT02029359">
    <property type="protein sequence ID" value="MBW0522164.1"/>
    <property type="molecule type" value="Genomic_DNA"/>
</dbReference>
<dbReference type="AlphaFoldDB" id="A0A9Q3EJ31"/>
<sequence length="475" mass="53510">MCAAKGFKIISPKGIPTGRATTLDLTWANHTAKIFQPASTVTLNNHSSDHQPILTKLMLESGGQTTPKKWAMNLRTLKEEDFKQALEERLTSTPPTRQLASQRCEHIASTILEAANNQGRWIAQKSYHKKPWWNTNLLNPLVKARNAERREMLKHKSPETRQSYYRAQEAFRAKVEELKKTHWFIKDRDSCSIDPLQSEGGELTSEVEQMAAILFKGTSEIQTECDAERESCMDMLPNQKAAGLDRIPNKTLKIAKTILAPHLAKAFNECLQIGEFPNIWKVALTAILKKAAKEDYSNPNSYRPIALLSTLGKIFERLINDRLVHWAEKTDAIAQGHMGGRRGRNINDALVLFTTWIKAKWREGKTVTGVFLDVKSAYPTVHKERLLHTLQSKGAPAYLVNVIVSFLSDRHTKIKLNDFVSNNFPIEQGLPPIGNFVPHLQLIPPPPAATNTGRRPDLDSLHQRCGASHSIQMSR</sequence>
<protein>
    <recommendedName>
        <fullName evidence="2">Reverse transcriptase domain-containing protein</fullName>
    </recommendedName>
</protein>
<comment type="caution">
    <text evidence="3">The sequence shown here is derived from an EMBL/GenBank/DDBJ whole genome shotgun (WGS) entry which is preliminary data.</text>
</comment>
<dbReference type="Proteomes" id="UP000765509">
    <property type="component" value="Unassembled WGS sequence"/>
</dbReference>
<evidence type="ECO:0000256" key="1">
    <source>
        <dbReference type="SAM" id="MobiDB-lite"/>
    </source>
</evidence>
<keyword evidence="4" id="KW-1185">Reference proteome</keyword>
<name>A0A9Q3EJ31_9BASI</name>
<dbReference type="InterPro" id="IPR000477">
    <property type="entry name" value="RT_dom"/>
</dbReference>
<gene>
    <name evidence="3" type="ORF">O181_061879</name>
</gene>
<reference evidence="3" key="1">
    <citation type="submission" date="2021-03" db="EMBL/GenBank/DDBJ databases">
        <title>Draft genome sequence of rust myrtle Austropuccinia psidii MF-1, a brazilian biotype.</title>
        <authorList>
            <person name="Quecine M.C."/>
            <person name="Pachon D.M.R."/>
            <person name="Bonatelli M.L."/>
            <person name="Correr F.H."/>
            <person name="Franceschini L.M."/>
            <person name="Leite T.F."/>
            <person name="Margarido G.R.A."/>
            <person name="Almeida C.A."/>
            <person name="Ferrarezi J.A."/>
            <person name="Labate C.A."/>
        </authorList>
    </citation>
    <scope>NUCLEOTIDE SEQUENCE</scope>
    <source>
        <strain evidence="3">MF-1</strain>
    </source>
</reference>
<dbReference type="PANTHER" id="PTHR33481">
    <property type="entry name" value="REVERSE TRANSCRIPTASE"/>
    <property type="match status" value="1"/>
</dbReference>
<evidence type="ECO:0000313" key="4">
    <source>
        <dbReference type="Proteomes" id="UP000765509"/>
    </source>
</evidence>
<feature type="region of interest" description="Disordered" evidence="1">
    <location>
        <begin position="445"/>
        <end position="475"/>
    </location>
</feature>
<proteinExistence type="predicted"/>